<accession>A0A366K4L0</accession>
<keyword evidence="1" id="KW-0732">Signal</keyword>
<evidence type="ECO:0000313" key="3">
    <source>
        <dbReference type="Proteomes" id="UP000252731"/>
    </source>
</evidence>
<feature type="chain" id="PRO_5017041643" description="Lipoprotein" evidence="1">
    <location>
        <begin position="25"/>
        <end position="55"/>
    </location>
</feature>
<gene>
    <name evidence="2" type="ORF">DFO70_101455</name>
</gene>
<dbReference type="Proteomes" id="UP000252731">
    <property type="component" value="Unassembled WGS sequence"/>
</dbReference>
<keyword evidence="3" id="KW-1185">Reference proteome</keyword>
<dbReference type="RefSeq" id="WP_166672420.1">
    <property type="nucleotide sequence ID" value="NZ_QNSF01000001.1"/>
</dbReference>
<evidence type="ECO:0000313" key="2">
    <source>
        <dbReference type="EMBL" id="RBP96640.1"/>
    </source>
</evidence>
<comment type="caution">
    <text evidence="2">The sequence shown here is derived from an EMBL/GenBank/DDBJ whole genome shotgun (WGS) entry which is preliminary data.</text>
</comment>
<protein>
    <recommendedName>
        <fullName evidence="4">Lipoprotein</fullName>
    </recommendedName>
</protein>
<dbReference type="PROSITE" id="PS51257">
    <property type="entry name" value="PROKAR_LIPOPROTEIN"/>
    <property type="match status" value="1"/>
</dbReference>
<organism evidence="2 3">
    <name type="scientific">Cytobacillus firmus</name>
    <name type="common">Bacillus firmus</name>
    <dbReference type="NCBI Taxonomy" id="1399"/>
    <lineage>
        <taxon>Bacteria</taxon>
        <taxon>Bacillati</taxon>
        <taxon>Bacillota</taxon>
        <taxon>Bacilli</taxon>
        <taxon>Bacillales</taxon>
        <taxon>Bacillaceae</taxon>
        <taxon>Cytobacillus</taxon>
    </lineage>
</organism>
<dbReference type="EMBL" id="QNSF01000001">
    <property type="protein sequence ID" value="RBP96640.1"/>
    <property type="molecule type" value="Genomic_DNA"/>
</dbReference>
<reference evidence="2 3" key="1">
    <citation type="submission" date="2018-06" db="EMBL/GenBank/DDBJ databases">
        <title>Freshwater and sediment microbial communities from various areas in North America, analyzing microbe dynamics in response to fracking.</title>
        <authorList>
            <person name="Lamendella R."/>
        </authorList>
    </citation>
    <scope>NUCLEOTIDE SEQUENCE [LARGE SCALE GENOMIC DNA]</scope>
    <source>
        <strain evidence="2 3">14_TX</strain>
    </source>
</reference>
<sequence length="55" mass="6227">MKKKFMILLAIVLLVLTACGKDQAQEAITLKDQTSNEVTFPQDKPSVFFFITTYT</sequence>
<name>A0A366K4L0_CYTFI</name>
<feature type="signal peptide" evidence="1">
    <location>
        <begin position="1"/>
        <end position="24"/>
    </location>
</feature>
<proteinExistence type="predicted"/>
<evidence type="ECO:0008006" key="4">
    <source>
        <dbReference type="Google" id="ProtNLM"/>
    </source>
</evidence>
<dbReference type="AlphaFoldDB" id="A0A366K4L0"/>
<evidence type="ECO:0000256" key="1">
    <source>
        <dbReference type="SAM" id="SignalP"/>
    </source>
</evidence>